<sequence length="106" mass="11216">MGRFMRLMVILAVLLAALAMGQPRPAQAANAPAMADCHTMPAPDHQQHPEGDQRQLAHSCPGCALPFASALPDRAPTTYRLPKDRPLARPLASLASAPIPPPPRAA</sequence>
<feature type="region of interest" description="Disordered" evidence="1">
    <location>
        <begin position="25"/>
        <end position="58"/>
    </location>
</feature>
<gene>
    <name evidence="3" type="ORF">D2V17_05615</name>
</gene>
<evidence type="ECO:0000313" key="3">
    <source>
        <dbReference type="EMBL" id="RIV89745.1"/>
    </source>
</evidence>
<feature type="compositionally biased region" description="Low complexity" evidence="1">
    <location>
        <begin position="25"/>
        <end position="35"/>
    </location>
</feature>
<evidence type="ECO:0000256" key="2">
    <source>
        <dbReference type="SAM" id="SignalP"/>
    </source>
</evidence>
<evidence type="ECO:0008006" key="5">
    <source>
        <dbReference type="Google" id="ProtNLM"/>
    </source>
</evidence>
<keyword evidence="4" id="KW-1185">Reference proteome</keyword>
<organism evidence="3 4">
    <name type="scientific">Aurantiacibacter xanthus</name>
    <dbReference type="NCBI Taxonomy" id="1784712"/>
    <lineage>
        <taxon>Bacteria</taxon>
        <taxon>Pseudomonadati</taxon>
        <taxon>Pseudomonadota</taxon>
        <taxon>Alphaproteobacteria</taxon>
        <taxon>Sphingomonadales</taxon>
        <taxon>Erythrobacteraceae</taxon>
        <taxon>Aurantiacibacter</taxon>
    </lineage>
</organism>
<reference evidence="3 4" key="1">
    <citation type="submission" date="2018-08" db="EMBL/GenBank/DDBJ databases">
        <title>Erythrobacter zhengii sp.nov., a bacterium isolated from deep-sea sediment.</title>
        <authorList>
            <person name="Fang C."/>
            <person name="Wu Y.-H."/>
            <person name="Sun C."/>
            <person name="Wang H."/>
            <person name="Cheng H."/>
            <person name="Meng F.-X."/>
            <person name="Wang C.-S."/>
            <person name="Xu X.-W."/>
        </authorList>
    </citation>
    <scope>NUCLEOTIDE SEQUENCE [LARGE SCALE GENOMIC DNA]</scope>
    <source>
        <strain evidence="3 4">CCTCC AB 2015396</strain>
    </source>
</reference>
<comment type="caution">
    <text evidence="3">The sequence shown here is derived from an EMBL/GenBank/DDBJ whole genome shotgun (WGS) entry which is preliminary data.</text>
</comment>
<dbReference type="Proteomes" id="UP000265366">
    <property type="component" value="Unassembled WGS sequence"/>
</dbReference>
<feature type="compositionally biased region" description="Low complexity" evidence="1">
    <location>
        <begin position="88"/>
        <end position="97"/>
    </location>
</feature>
<feature type="region of interest" description="Disordered" evidence="1">
    <location>
        <begin position="74"/>
        <end position="106"/>
    </location>
</feature>
<dbReference type="RefSeq" id="WP_119592110.1">
    <property type="nucleotide sequence ID" value="NZ_QXFM01000057.1"/>
</dbReference>
<name>A0A3A1P7K3_9SPHN</name>
<protein>
    <recommendedName>
        <fullName evidence="5">DUF2946 domain-containing protein</fullName>
    </recommendedName>
</protein>
<feature type="compositionally biased region" description="Basic and acidic residues" evidence="1">
    <location>
        <begin position="45"/>
        <end position="55"/>
    </location>
</feature>
<proteinExistence type="predicted"/>
<dbReference type="EMBL" id="QXFM01000057">
    <property type="protein sequence ID" value="RIV89745.1"/>
    <property type="molecule type" value="Genomic_DNA"/>
</dbReference>
<feature type="signal peptide" evidence="2">
    <location>
        <begin position="1"/>
        <end position="28"/>
    </location>
</feature>
<accession>A0A3A1P7K3</accession>
<dbReference type="AlphaFoldDB" id="A0A3A1P7K3"/>
<keyword evidence="2" id="KW-0732">Signal</keyword>
<evidence type="ECO:0000256" key="1">
    <source>
        <dbReference type="SAM" id="MobiDB-lite"/>
    </source>
</evidence>
<feature type="chain" id="PRO_5017470949" description="DUF2946 domain-containing protein" evidence="2">
    <location>
        <begin position="29"/>
        <end position="106"/>
    </location>
</feature>
<evidence type="ECO:0000313" key="4">
    <source>
        <dbReference type="Proteomes" id="UP000265366"/>
    </source>
</evidence>